<dbReference type="KEGG" id="ssck:SPSK_07936"/>
<accession>A0A0F2MH57</accession>
<dbReference type="AlphaFoldDB" id="A0A0F2MH57"/>
<feature type="signal peptide" evidence="1">
    <location>
        <begin position="1"/>
        <end position="19"/>
    </location>
</feature>
<comment type="caution">
    <text evidence="2">The sequence shown here is derived from an EMBL/GenBank/DDBJ whole genome shotgun (WGS) entry which is preliminary data.</text>
</comment>
<reference evidence="2 3" key="1">
    <citation type="journal article" date="2014" name="BMC Genomics">
        <title>Comparative genomics of the major fungal agents of human and animal Sporotrichosis: Sporothrix schenckii and Sporothrix brasiliensis.</title>
        <authorList>
            <person name="Teixeira M.M."/>
            <person name="de Almeida L.G."/>
            <person name="Kubitschek-Barreira P."/>
            <person name="Alves F.L."/>
            <person name="Kioshima E.S."/>
            <person name="Abadio A.K."/>
            <person name="Fernandes L."/>
            <person name="Derengowski L.S."/>
            <person name="Ferreira K.S."/>
            <person name="Souza R.C."/>
            <person name="Ruiz J.C."/>
            <person name="de Andrade N.C."/>
            <person name="Paes H.C."/>
            <person name="Nicola A.M."/>
            <person name="Albuquerque P."/>
            <person name="Gerber A.L."/>
            <person name="Martins V.P."/>
            <person name="Peconick L.D."/>
            <person name="Neto A.V."/>
            <person name="Chaucanez C.B."/>
            <person name="Silva P.A."/>
            <person name="Cunha O.L."/>
            <person name="de Oliveira F.F."/>
            <person name="dos Santos T.C."/>
            <person name="Barros A.L."/>
            <person name="Soares M.A."/>
            <person name="de Oliveira L.M."/>
            <person name="Marini M.M."/>
            <person name="Villalobos-Duno H."/>
            <person name="Cunha M.M."/>
            <person name="de Hoog S."/>
            <person name="da Silveira J.F."/>
            <person name="Henrissat B."/>
            <person name="Nino-Vega G.A."/>
            <person name="Cisalpino P.S."/>
            <person name="Mora-Montes H.M."/>
            <person name="Almeida S.R."/>
            <person name="Stajich J.E."/>
            <person name="Lopes-Bezerra L.M."/>
            <person name="Vasconcelos A.T."/>
            <person name="Felipe M.S."/>
        </authorList>
    </citation>
    <scope>NUCLEOTIDE SEQUENCE [LARGE SCALE GENOMIC DNA]</scope>
    <source>
        <strain evidence="2 3">1099-18</strain>
    </source>
</reference>
<name>A0A0F2MH57_SPOSC</name>
<feature type="chain" id="PRO_5002455252" evidence="1">
    <location>
        <begin position="20"/>
        <end position="243"/>
    </location>
</feature>
<proteinExistence type="predicted"/>
<gene>
    <name evidence="2" type="ORF">SPSK_07936</name>
</gene>
<dbReference type="OrthoDB" id="4812218at2759"/>
<evidence type="ECO:0000313" key="3">
    <source>
        <dbReference type="Proteomes" id="UP000033710"/>
    </source>
</evidence>
<dbReference type="VEuPathDB" id="FungiDB:SPSK_07936"/>
<dbReference type="GeneID" id="27669866"/>
<evidence type="ECO:0000313" key="2">
    <source>
        <dbReference type="EMBL" id="KJR88195.1"/>
    </source>
</evidence>
<reference evidence="2 3" key="2">
    <citation type="journal article" date="2015" name="Eukaryot. Cell">
        <title>Asexual propagation of a virulent clone complex in a human and feline outbreak of sporotrichosis.</title>
        <authorList>
            <person name="Teixeira Mde M."/>
            <person name="Rodrigues A.M."/>
            <person name="Tsui C.K."/>
            <person name="de Almeida L.G."/>
            <person name="Van Diepeningen A.D."/>
            <person name="van den Ende B.G."/>
            <person name="Fernandes G.F."/>
            <person name="Kano R."/>
            <person name="Hamelin R.C."/>
            <person name="Lopes-Bezerra L.M."/>
            <person name="Vasconcelos A.T."/>
            <person name="de Hoog S."/>
            <person name="de Camargo Z.P."/>
            <person name="Felipe M.S."/>
        </authorList>
    </citation>
    <scope>NUCLEOTIDE SEQUENCE [LARGE SCALE GENOMIC DNA]</scope>
    <source>
        <strain evidence="2 3">1099-18</strain>
    </source>
</reference>
<sequence length="243" mass="27378">MFYSVLFAMLLSSIRAVEGTPTYQEEYRVASYVPKYYNSWRGIQVIAPDTPYVAASGPDSLYFIDTRFDNDTAAHIKEQIEWAMLPNPDEHFFIDEVAATAFVRNSATKEVVFTFDPPFARVFFARFMNKQNPSLQLPEHEDGGEWVVKYNLGGNLYKERSIQACSDHGCNTASDCTPHNCDSCHVARVDNECEHPTVNAVGSCKKTNKKKCPKTFDDPARASGETDAAYYARLDALHWGAEE</sequence>
<dbReference type="EMBL" id="AXCR01000004">
    <property type="protein sequence ID" value="KJR88195.1"/>
    <property type="molecule type" value="Genomic_DNA"/>
</dbReference>
<organism evidence="2 3">
    <name type="scientific">Sporothrix schenckii 1099-18</name>
    <dbReference type="NCBI Taxonomy" id="1397361"/>
    <lineage>
        <taxon>Eukaryota</taxon>
        <taxon>Fungi</taxon>
        <taxon>Dikarya</taxon>
        <taxon>Ascomycota</taxon>
        <taxon>Pezizomycotina</taxon>
        <taxon>Sordariomycetes</taxon>
        <taxon>Sordariomycetidae</taxon>
        <taxon>Ophiostomatales</taxon>
        <taxon>Ophiostomataceae</taxon>
        <taxon>Sporothrix</taxon>
    </lineage>
</organism>
<protein>
    <submittedName>
        <fullName evidence="2">Uncharacterized protein</fullName>
    </submittedName>
</protein>
<dbReference type="Proteomes" id="UP000033710">
    <property type="component" value="Unassembled WGS sequence"/>
</dbReference>
<keyword evidence="1" id="KW-0732">Signal</keyword>
<dbReference type="RefSeq" id="XP_016590871.1">
    <property type="nucleotide sequence ID" value="XM_016734589.1"/>
</dbReference>
<evidence type="ECO:0000256" key="1">
    <source>
        <dbReference type="SAM" id="SignalP"/>
    </source>
</evidence>